<feature type="domain" description="Little elongation complex subunit 1 C-terminal" evidence="1">
    <location>
        <begin position="34"/>
        <end position="225"/>
    </location>
</feature>
<dbReference type="InterPro" id="IPR057881">
    <property type="entry name" value="ICE1_C"/>
</dbReference>
<evidence type="ECO:0000259" key="1">
    <source>
        <dbReference type="Pfam" id="PF25817"/>
    </source>
</evidence>
<dbReference type="PANTHER" id="PTHR11852:SF4">
    <property type="entry name" value="LITTLE ELONGATION COMPLEX SUBUNIT 1"/>
    <property type="match status" value="1"/>
</dbReference>
<organism evidence="2 3">
    <name type="scientific">Mola mola</name>
    <name type="common">Ocean sunfish</name>
    <name type="synonym">Tetraodon mola</name>
    <dbReference type="NCBI Taxonomy" id="94237"/>
    <lineage>
        <taxon>Eukaryota</taxon>
        <taxon>Metazoa</taxon>
        <taxon>Chordata</taxon>
        <taxon>Craniata</taxon>
        <taxon>Vertebrata</taxon>
        <taxon>Euteleostomi</taxon>
        <taxon>Actinopterygii</taxon>
        <taxon>Neopterygii</taxon>
        <taxon>Teleostei</taxon>
        <taxon>Neoteleostei</taxon>
        <taxon>Acanthomorphata</taxon>
        <taxon>Eupercaria</taxon>
        <taxon>Tetraodontiformes</taxon>
        <taxon>Molidae</taxon>
        <taxon>Mola</taxon>
    </lineage>
</organism>
<dbReference type="AlphaFoldDB" id="A0A3Q3WFW1"/>
<reference evidence="2" key="2">
    <citation type="submission" date="2025-09" db="UniProtKB">
        <authorList>
            <consortium name="Ensembl"/>
        </authorList>
    </citation>
    <scope>IDENTIFICATION</scope>
</reference>
<keyword evidence="3" id="KW-1185">Reference proteome</keyword>
<proteinExistence type="predicted"/>
<protein>
    <recommendedName>
        <fullName evidence="1">Little elongation complex subunit 1 C-terminal domain-containing protein</fullName>
    </recommendedName>
</protein>
<dbReference type="Proteomes" id="UP000261620">
    <property type="component" value="Unplaced"/>
</dbReference>
<sequence>MVTTWPNVLSHSSSLCQGIHAVTKQKAQENLLSCLSAFLGWEKVNPPCDIDQLISTTLSHIRSGSSLCFTKHNRYGDDLGVETWEHVFTLHLLCAHKKWKWTYENILGNELWPLMNSWVAQPRNQQAAISDVTIATVLRLIGRLSQLGMKERSVSSVLTVASVINTFGRHGPTEGVPWEVQLAAIYCIYDLSPCNPKEALDALAEWRGETSQSVPPAVTSCINQLASVSSGLSGCVRRT</sequence>
<dbReference type="PANTHER" id="PTHR11852">
    <property type="entry name" value="PLATELET-ACTIVATING FACTOR ACETYLHYDROLASE"/>
    <property type="match status" value="1"/>
</dbReference>
<accession>A0A3Q3WFW1</accession>
<dbReference type="Pfam" id="PF25817">
    <property type="entry name" value="ICE1_C"/>
    <property type="match status" value="1"/>
</dbReference>
<evidence type="ECO:0000313" key="3">
    <source>
        <dbReference type="Proteomes" id="UP000261620"/>
    </source>
</evidence>
<dbReference type="Ensembl" id="ENSMMOT00000011262.1">
    <property type="protein sequence ID" value="ENSMMOP00000011072.1"/>
    <property type="gene ID" value="ENSMMOG00000008542.1"/>
</dbReference>
<evidence type="ECO:0000313" key="2">
    <source>
        <dbReference type="Ensembl" id="ENSMMOP00000011072.1"/>
    </source>
</evidence>
<reference evidence="2" key="1">
    <citation type="submission" date="2025-08" db="UniProtKB">
        <authorList>
            <consortium name="Ensembl"/>
        </authorList>
    </citation>
    <scope>IDENTIFICATION</scope>
</reference>
<name>A0A3Q3WFW1_MOLML</name>